<evidence type="ECO:0000256" key="9">
    <source>
        <dbReference type="RuleBase" id="RU000584"/>
    </source>
</evidence>
<evidence type="ECO:0000256" key="4">
    <source>
        <dbReference type="ARBA" id="ARBA00022857"/>
    </source>
</evidence>
<feature type="site" description="Important for activity" evidence="8">
    <location>
        <position position="103"/>
    </location>
</feature>
<dbReference type="HAMAP" id="MF_00087">
    <property type="entry name" value="Glu_tRNA_reductase"/>
    <property type="match status" value="1"/>
</dbReference>
<comment type="pathway">
    <text evidence="1 8 9">Porphyrin-containing compound metabolism; protoporphyrin-IX biosynthesis; 5-aminolevulinate from L-glutamyl-tRNA(Glu): step 1/2.</text>
</comment>
<evidence type="ECO:0000256" key="5">
    <source>
        <dbReference type="ARBA" id="ARBA00023002"/>
    </source>
</evidence>
<evidence type="ECO:0000256" key="1">
    <source>
        <dbReference type="ARBA" id="ARBA00005059"/>
    </source>
</evidence>
<dbReference type="SUPFAM" id="SSF51735">
    <property type="entry name" value="NAD(P)-binding Rossmann-fold domains"/>
    <property type="match status" value="1"/>
</dbReference>
<dbReference type="Pfam" id="PF05201">
    <property type="entry name" value="GlutR_N"/>
    <property type="match status" value="1"/>
</dbReference>
<evidence type="ECO:0000256" key="8">
    <source>
        <dbReference type="HAMAP-Rule" id="MF_00087"/>
    </source>
</evidence>
<dbReference type="InterPro" id="IPR015896">
    <property type="entry name" value="4pyrrol_synth_GluRdtase_dimer"/>
</dbReference>
<evidence type="ECO:0000256" key="3">
    <source>
        <dbReference type="ARBA" id="ARBA00012970"/>
    </source>
</evidence>
<dbReference type="InterPro" id="IPR006151">
    <property type="entry name" value="Shikm_DH/Glu-tRNA_Rdtase"/>
</dbReference>
<dbReference type="PROSITE" id="PS00747">
    <property type="entry name" value="GLUTR"/>
    <property type="match status" value="1"/>
</dbReference>
<dbReference type="PANTHER" id="PTHR43013">
    <property type="entry name" value="GLUTAMYL-TRNA REDUCTASE"/>
    <property type="match status" value="1"/>
</dbReference>
<dbReference type="InterPro" id="IPR018214">
    <property type="entry name" value="GluRdtase_CS"/>
</dbReference>
<keyword evidence="14" id="KW-1185">Reference proteome</keyword>
<dbReference type="InterPro" id="IPR015895">
    <property type="entry name" value="4pyrrol_synth_GluRdtase_N"/>
</dbReference>
<keyword evidence="4 8" id="KW-0521">NADP</keyword>
<name>A0ABR7YCN0_9SPHI</name>
<gene>
    <name evidence="8 13" type="primary">hemA</name>
    <name evidence="13" type="ORF">H8B04_05725</name>
</gene>
<dbReference type="EC" id="1.2.1.70" evidence="3 8"/>
<evidence type="ECO:0000259" key="11">
    <source>
        <dbReference type="Pfam" id="PF01488"/>
    </source>
</evidence>
<organism evidence="13 14">
    <name type="scientific">Sphingobacterium litopenaei</name>
    <dbReference type="NCBI Taxonomy" id="2763500"/>
    <lineage>
        <taxon>Bacteria</taxon>
        <taxon>Pseudomonadati</taxon>
        <taxon>Bacteroidota</taxon>
        <taxon>Sphingobacteriia</taxon>
        <taxon>Sphingobacteriales</taxon>
        <taxon>Sphingobacteriaceae</taxon>
        <taxon>Sphingobacterium</taxon>
    </lineage>
</organism>
<dbReference type="Proteomes" id="UP000651271">
    <property type="component" value="Unassembled WGS sequence"/>
</dbReference>
<dbReference type="Gene3D" id="3.40.50.720">
    <property type="entry name" value="NAD(P)-binding Rossmann-like Domain"/>
    <property type="match status" value="1"/>
</dbReference>
<comment type="subunit">
    <text evidence="8">Homodimer.</text>
</comment>
<feature type="domain" description="Tetrapyrrole biosynthesis glutamyl-tRNA reductase dimerisation" evidence="10">
    <location>
        <begin position="323"/>
        <end position="403"/>
    </location>
</feature>
<dbReference type="GO" id="GO:0008883">
    <property type="term" value="F:glutamyl-tRNA reductase activity"/>
    <property type="evidence" value="ECO:0007669"/>
    <property type="project" value="UniProtKB-EC"/>
</dbReference>
<reference evidence="13 14" key="1">
    <citation type="submission" date="2020-08" db="EMBL/GenBank/DDBJ databases">
        <title>Sphingobacterium sp. DN04309 isolated from aquaculture water.</title>
        <authorList>
            <person name="Zhang M."/>
        </authorList>
    </citation>
    <scope>NUCLEOTIDE SEQUENCE [LARGE SCALE GENOMIC DNA]</scope>
    <source>
        <strain evidence="13 14">DN04309</strain>
    </source>
</reference>
<dbReference type="InterPro" id="IPR036343">
    <property type="entry name" value="GluRdtase_N_sf"/>
</dbReference>
<evidence type="ECO:0000256" key="6">
    <source>
        <dbReference type="ARBA" id="ARBA00023244"/>
    </source>
</evidence>
<dbReference type="Pfam" id="PF01488">
    <property type="entry name" value="Shikimate_DH"/>
    <property type="match status" value="1"/>
</dbReference>
<dbReference type="InterPro" id="IPR036453">
    <property type="entry name" value="GluRdtase_dimer_dom_sf"/>
</dbReference>
<feature type="domain" description="Quinate/shikimate 5-dehydrogenase/glutamyl-tRNA reductase" evidence="11">
    <location>
        <begin position="183"/>
        <end position="308"/>
    </location>
</feature>
<comment type="function">
    <text evidence="8">Catalyzes the NADPH-dependent reduction of glutamyl-tRNA(Glu) to glutamate 1-semialdehyde (GSA).</text>
</comment>
<feature type="binding site" evidence="8">
    <location>
        <begin position="118"/>
        <end position="120"/>
    </location>
    <ligand>
        <name>substrate</name>
    </ligand>
</feature>
<feature type="binding site" evidence="8">
    <location>
        <begin position="192"/>
        <end position="197"/>
    </location>
    <ligand>
        <name>NADP(+)</name>
        <dbReference type="ChEBI" id="CHEBI:58349"/>
    </ligand>
</feature>
<dbReference type="SUPFAM" id="SSF69742">
    <property type="entry name" value="Glutamyl tRNA-reductase catalytic, N-terminal domain"/>
    <property type="match status" value="1"/>
</dbReference>
<evidence type="ECO:0000256" key="7">
    <source>
        <dbReference type="ARBA" id="ARBA00047464"/>
    </source>
</evidence>
<evidence type="ECO:0000313" key="14">
    <source>
        <dbReference type="Proteomes" id="UP000651271"/>
    </source>
</evidence>
<sequence length="413" mass="47422">MKNLKVIAFTHKHVDLKDLGNLVICNEELDARLINLKNALDIPEIFYIATCNRVEFVFYGAHELTDEFIADFMQKMNFCVPAERLQCYLGQVTRYAGMDALNHLFRMSCSLESLVVGEKEILAQVRRAYEKCREAGFTGDFLRLMMDRLVKTAKEVYTYTNISRNPISVVSLAYRKLKEIKLAENPRILVIGSGETNQNFAKYLEKHKHSNFVIFNRTLENAKKLAEELNCEAYPLTELANYKQGFDVMITCTGAAGSIIDNELYQSLLNGETDKKVIVDLAIPNDIDAEVLANNPIHYIEVSGLQAIAEKNIQERYNELESAETIIDANIKEFLPIIKQRRVEVAMRQVPDKIKEIREIAMNEVFAQDLNNLDPQAREVLEKVINYMEKKYIKVPMVMAKEILVKNTEFEKN</sequence>
<evidence type="ECO:0000256" key="2">
    <source>
        <dbReference type="ARBA" id="ARBA00005916"/>
    </source>
</evidence>
<comment type="caution">
    <text evidence="13">The sequence shown here is derived from an EMBL/GenBank/DDBJ whole genome shotgun (WGS) entry which is preliminary data.</text>
</comment>
<comment type="catalytic activity">
    <reaction evidence="7 8 9">
        <text>(S)-4-amino-5-oxopentanoate + tRNA(Glu) + NADP(+) = L-glutamyl-tRNA(Glu) + NADPH + H(+)</text>
        <dbReference type="Rhea" id="RHEA:12344"/>
        <dbReference type="Rhea" id="RHEA-COMP:9663"/>
        <dbReference type="Rhea" id="RHEA-COMP:9680"/>
        <dbReference type="ChEBI" id="CHEBI:15378"/>
        <dbReference type="ChEBI" id="CHEBI:57501"/>
        <dbReference type="ChEBI" id="CHEBI:57783"/>
        <dbReference type="ChEBI" id="CHEBI:58349"/>
        <dbReference type="ChEBI" id="CHEBI:78442"/>
        <dbReference type="ChEBI" id="CHEBI:78520"/>
        <dbReference type="EC" id="1.2.1.70"/>
    </reaction>
</comment>
<dbReference type="PANTHER" id="PTHR43013:SF1">
    <property type="entry name" value="GLUTAMYL-TRNA REDUCTASE"/>
    <property type="match status" value="1"/>
</dbReference>
<keyword evidence="6 8" id="KW-0627">Porphyrin biosynthesis</keyword>
<dbReference type="SUPFAM" id="SSF69075">
    <property type="entry name" value="Glutamyl tRNA-reductase dimerization domain"/>
    <property type="match status" value="1"/>
</dbReference>
<feature type="binding site" evidence="8">
    <location>
        <position position="124"/>
    </location>
    <ligand>
        <name>substrate</name>
    </ligand>
</feature>
<feature type="domain" description="Glutamyl-tRNA reductase N-terminal" evidence="12">
    <location>
        <begin position="7"/>
        <end position="160"/>
    </location>
</feature>
<dbReference type="NCBIfam" id="TIGR01035">
    <property type="entry name" value="hemA"/>
    <property type="match status" value="1"/>
</dbReference>
<feature type="active site" description="Nucleophile" evidence="8">
    <location>
        <position position="51"/>
    </location>
</feature>
<evidence type="ECO:0000313" key="13">
    <source>
        <dbReference type="EMBL" id="MBD1429067.1"/>
    </source>
</evidence>
<dbReference type="Gene3D" id="3.30.460.30">
    <property type="entry name" value="Glutamyl-tRNA reductase, N-terminal domain"/>
    <property type="match status" value="1"/>
</dbReference>
<proteinExistence type="inferred from homology"/>
<dbReference type="Pfam" id="PF00745">
    <property type="entry name" value="GlutR_dimer"/>
    <property type="match status" value="1"/>
</dbReference>
<feature type="binding site" evidence="8">
    <location>
        <begin position="50"/>
        <end position="53"/>
    </location>
    <ligand>
        <name>substrate</name>
    </ligand>
</feature>
<evidence type="ECO:0000259" key="12">
    <source>
        <dbReference type="Pfam" id="PF05201"/>
    </source>
</evidence>
<dbReference type="EMBL" id="JACOIJ010000007">
    <property type="protein sequence ID" value="MBD1429067.1"/>
    <property type="molecule type" value="Genomic_DNA"/>
</dbReference>
<feature type="binding site" evidence="8">
    <location>
        <position position="113"/>
    </location>
    <ligand>
        <name>substrate</name>
    </ligand>
</feature>
<keyword evidence="5 8" id="KW-0560">Oxidoreductase</keyword>
<comment type="domain">
    <text evidence="8">Possesses an unusual extended V-shaped dimeric structure with each monomer consisting of three distinct domains arranged along a curved 'spinal' alpha-helix. The N-terminal catalytic domain specifically recognizes the glutamate moiety of the substrate. The second domain is the NADPH-binding domain, and the third C-terminal domain is responsible for dimerization.</text>
</comment>
<protein>
    <recommendedName>
        <fullName evidence="3 8">Glutamyl-tRNA reductase</fullName>
        <shortName evidence="8">GluTR</shortName>
        <ecNumber evidence="3 8">1.2.1.70</ecNumber>
    </recommendedName>
</protein>
<comment type="similarity">
    <text evidence="2 8 9">Belongs to the glutamyl-tRNA reductase family.</text>
</comment>
<evidence type="ECO:0000259" key="10">
    <source>
        <dbReference type="Pfam" id="PF00745"/>
    </source>
</evidence>
<dbReference type="InterPro" id="IPR036291">
    <property type="entry name" value="NAD(P)-bd_dom_sf"/>
</dbReference>
<dbReference type="InterPro" id="IPR000343">
    <property type="entry name" value="4pyrrol_synth_GluRdtase"/>
</dbReference>
<accession>A0ABR7YCN0</accession>
<comment type="miscellaneous">
    <text evidence="8">During catalysis, the active site Cys acts as a nucleophile attacking the alpha-carbonyl group of tRNA-bound glutamate with the formation of a thioester intermediate between enzyme and glutamate, and the concomitant release of tRNA(Glu). The thioester intermediate is finally reduced by direct hydride transfer from NADPH, to form the product GSA.</text>
</comment>
<dbReference type="RefSeq" id="WP_165290266.1">
    <property type="nucleotide sequence ID" value="NZ_JACOIJ010000007.1"/>
</dbReference>
<dbReference type="PIRSF" id="PIRSF000445">
    <property type="entry name" value="4pyrrol_synth_GluRdtase"/>
    <property type="match status" value="1"/>
</dbReference>